<dbReference type="PANTHER" id="PTHR10978:SF5">
    <property type="entry name" value="SUCCINATE DEHYDROGENASE CYTOCHROME B560 SUBUNIT, MITOCHONDRIAL"/>
    <property type="match status" value="1"/>
</dbReference>
<dbReference type="RefSeq" id="WP_014354113.1">
    <property type="nucleotide sequence ID" value="NC_016893.1"/>
</dbReference>
<evidence type="ECO:0000256" key="11">
    <source>
        <dbReference type="ARBA" id="ARBA00025912"/>
    </source>
</evidence>
<comment type="function">
    <text evidence="1">Membrane-anchoring subunit of succinate dehydrogenase (SDH).</text>
</comment>
<accession>H6Q5X8</accession>
<comment type="cofactor">
    <cofactor evidence="12">
        <name>heme</name>
        <dbReference type="ChEBI" id="CHEBI:30413"/>
    </cofactor>
    <text evidence="12">The heme is bound between the two transmembrane subunits.</text>
</comment>
<keyword evidence="9 12" id="KW-0408">Iron</keyword>
<feature type="transmembrane region" description="Helical" evidence="13">
    <location>
        <begin position="106"/>
        <end position="125"/>
    </location>
</feature>
<keyword evidence="7 12" id="KW-0479">Metal-binding</keyword>
<comment type="subunit">
    <text evidence="11">Part of an enzyme complex containing four subunits: a flavoprotein, an iron-sulfur protein, plus two membrane-anchoring proteins, SdhC and SdhD. The complex can form homotrimers.</text>
</comment>
<evidence type="ECO:0000256" key="12">
    <source>
        <dbReference type="PIRSR" id="PIRSR000178-1"/>
    </source>
</evidence>
<dbReference type="eggNOG" id="COG2009">
    <property type="taxonomic scope" value="Bacteria"/>
</dbReference>
<evidence type="ECO:0000256" key="6">
    <source>
        <dbReference type="ARBA" id="ARBA00022692"/>
    </source>
</evidence>
<dbReference type="InterPro" id="IPR014314">
    <property type="entry name" value="Succ_DH_cytb556"/>
</dbReference>
<evidence type="ECO:0000256" key="10">
    <source>
        <dbReference type="ARBA" id="ARBA00023136"/>
    </source>
</evidence>
<feature type="binding site" description="axial binding residue" evidence="12">
    <location>
        <position position="81"/>
    </location>
    <ligand>
        <name>heme</name>
        <dbReference type="ChEBI" id="CHEBI:30413"/>
        <note>ligand shared with second transmembrane subunit</note>
    </ligand>
    <ligandPart>
        <name>Fe</name>
        <dbReference type="ChEBI" id="CHEBI:18248"/>
    </ligandPart>
</feature>
<dbReference type="PIRSF" id="PIRSF000178">
    <property type="entry name" value="SDH_cyt_b560"/>
    <property type="match status" value="1"/>
</dbReference>
<comment type="similarity">
    <text evidence="3">Belongs to the cytochrome b560 family.</text>
</comment>
<dbReference type="GO" id="GO:0009055">
    <property type="term" value="F:electron transfer activity"/>
    <property type="evidence" value="ECO:0007669"/>
    <property type="project" value="InterPro"/>
</dbReference>
<dbReference type="OrthoDB" id="9799441at2"/>
<evidence type="ECO:0000256" key="8">
    <source>
        <dbReference type="ARBA" id="ARBA00022989"/>
    </source>
</evidence>
<dbReference type="Pfam" id="PF01127">
    <property type="entry name" value="Sdh_cyt"/>
    <property type="match status" value="1"/>
</dbReference>
<evidence type="ECO:0000256" key="5">
    <source>
        <dbReference type="ARBA" id="ARBA00022617"/>
    </source>
</evidence>
<comment type="subcellular location">
    <subcellularLocation>
        <location evidence="2">Membrane</location>
    </subcellularLocation>
</comment>
<evidence type="ECO:0000256" key="1">
    <source>
        <dbReference type="ARBA" id="ARBA00004050"/>
    </source>
</evidence>
<evidence type="ECO:0000256" key="3">
    <source>
        <dbReference type="ARBA" id="ARBA00007244"/>
    </source>
</evidence>
<protein>
    <recommendedName>
        <fullName evidence="4">Succinate dehydrogenase cytochrome b556 subunit</fullName>
    </recommendedName>
</protein>
<evidence type="ECO:0000256" key="4">
    <source>
        <dbReference type="ARBA" id="ARBA00020076"/>
    </source>
</evidence>
<organism evidence="14 15">
    <name type="scientific">Wigglesworthia glossinidia endosymbiont of Glossina morsitans morsitans</name>
    <name type="common">Yale colony</name>
    <dbReference type="NCBI Taxonomy" id="1142511"/>
    <lineage>
        <taxon>Bacteria</taxon>
        <taxon>Pseudomonadati</taxon>
        <taxon>Pseudomonadota</taxon>
        <taxon>Gammaproteobacteria</taxon>
        <taxon>Enterobacterales</taxon>
        <taxon>Erwiniaceae</taxon>
        <taxon>Wigglesworthia</taxon>
    </lineage>
</organism>
<keyword evidence="5 12" id="KW-0349">Heme</keyword>
<feature type="transmembrane region" description="Helical" evidence="13">
    <location>
        <begin position="20"/>
        <end position="44"/>
    </location>
</feature>
<dbReference type="AlphaFoldDB" id="H6Q5X8"/>
<dbReference type="GO" id="GO:0006099">
    <property type="term" value="P:tricarboxylic acid cycle"/>
    <property type="evidence" value="ECO:0007669"/>
    <property type="project" value="InterPro"/>
</dbReference>
<dbReference type="EMBL" id="CP003315">
    <property type="protein sequence ID" value="AFA41174.1"/>
    <property type="molecule type" value="Genomic_DNA"/>
</dbReference>
<dbReference type="NCBIfam" id="TIGR02970">
    <property type="entry name" value="succ_dehyd_cytB"/>
    <property type="match status" value="1"/>
</dbReference>
<reference evidence="14 15" key="1">
    <citation type="journal article" date="2012" name="MBio">
        <title>Insight into the transmission biology and species-specific functional capabilities of tsetse (Diptera: glossinidae) obligate symbiont wigglesworthia.</title>
        <authorList>
            <person name="Rio R.V."/>
            <person name="Symula R.E."/>
            <person name="Wang J."/>
            <person name="Lohs C."/>
            <person name="Wu Y.N."/>
            <person name="Snyder A.K."/>
            <person name="Bjornson R.D."/>
            <person name="Oshima K."/>
            <person name="Biehl B.S."/>
            <person name="Perna N.T."/>
            <person name="Hattori M."/>
            <person name="Aksoy S."/>
        </authorList>
    </citation>
    <scope>NUCLEOTIDE SEQUENCE [LARGE SCALE GENOMIC DNA]</scope>
    <source>
        <strain evidence="14">WGM</strain>
    </source>
</reference>
<dbReference type="Gene3D" id="1.20.1300.10">
    <property type="entry name" value="Fumarate reductase/succinate dehydrogenase, transmembrane subunit"/>
    <property type="match status" value="1"/>
</dbReference>
<feature type="transmembrane region" description="Helical" evidence="13">
    <location>
        <begin position="65"/>
        <end position="86"/>
    </location>
</feature>
<dbReference type="PANTHER" id="PTHR10978">
    <property type="entry name" value="SUCCINATE DEHYDROGENASE CYTOCHROME B560 SUBUNIT"/>
    <property type="match status" value="1"/>
</dbReference>
<keyword evidence="15" id="KW-1185">Reference proteome</keyword>
<sequence length="126" mass="14814">MKTHKPINLNIFTIKFIKTAIASILHRISGIITFLIFSVFIYCLELSLCSQEKFNTLQNFFYENVLFKFFLWAILTIFTYHTVFGLRHILIDFNFFKEDLKTAKMTVNIALLVTATISIILGFFLW</sequence>
<keyword evidence="10 13" id="KW-0472">Membrane</keyword>
<dbReference type="InterPro" id="IPR034804">
    <property type="entry name" value="SQR/QFR_C/D"/>
</dbReference>
<dbReference type="HOGENOM" id="CLU_094691_2_1_6"/>
<keyword evidence="8 13" id="KW-1133">Transmembrane helix</keyword>
<evidence type="ECO:0000256" key="2">
    <source>
        <dbReference type="ARBA" id="ARBA00004370"/>
    </source>
</evidence>
<gene>
    <name evidence="14" type="primary">sdhC</name>
    <name evidence="14" type="synonym">cybA</name>
    <name evidence="14" type="ORF">WIGMOR_0339</name>
</gene>
<evidence type="ECO:0000256" key="9">
    <source>
        <dbReference type="ARBA" id="ARBA00023004"/>
    </source>
</evidence>
<dbReference type="SUPFAM" id="SSF81343">
    <property type="entry name" value="Fumarate reductase respiratory complex transmembrane subunits"/>
    <property type="match status" value="1"/>
</dbReference>
<dbReference type="GO" id="GO:0046872">
    <property type="term" value="F:metal ion binding"/>
    <property type="evidence" value="ECO:0007669"/>
    <property type="project" value="UniProtKB-KW"/>
</dbReference>
<dbReference type="GO" id="GO:0005886">
    <property type="term" value="C:plasma membrane"/>
    <property type="evidence" value="ECO:0007669"/>
    <property type="project" value="TreeGrafter"/>
</dbReference>
<dbReference type="STRING" id="1142511.WIGMOR_0339"/>
<evidence type="ECO:0000313" key="14">
    <source>
        <dbReference type="EMBL" id="AFA41174.1"/>
    </source>
</evidence>
<dbReference type="KEGG" id="wgl:WIGMOR_0339"/>
<dbReference type="InterPro" id="IPR000701">
    <property type="entry name" value="SuccDH_FuR_B_TM-su"/>
</dbReference>
<dbReference type="Proteomes" id="UP000009061">
    <property type="component" value="Chromosome"/>
</dbReference>
<proteinExistence type="inferred from homology"/>
<evidence type="ECO:0000313" key="15">
    <source>
        <dbReference type="Proteomes" id="UP000009061"/>
    </source>
</evidence>
<keyword evidence="6 13" id="KW-0812">Transmembrane</keyword>
<name>H6Q5X8_WIGGL</name>
<evidence type="ECO:0000256" key="13">
    <source>
        <dbReference type="SAM" id="Phobius"/>
    </source>
</evidence>
<dbReference type="CDD" id="cd03499">
    <property type="entry name" value="SQR_TypeC_SdhC"/>
    <property type="match status" value="1"/>
</dbReference>
<evidence type="ECO:0000256" key="7">
    <source>
        <dbReference type="ARBA" id="ARBA00022723"/>
    </source>
</evidence>